<dbReference type="AlphaFoldDB" id="A0A2N5C540"/>
<dbReference type="SUPFAM" id="SSF55874">
    <property type="entry name" value="ATPase domain of HSP90 chaperone/DNA topoisomerase II/histidine kinase"/>
    <property type="match status" value="1"/>
</dbReference>
<dbReference type="Gene3D" id="3.30.565.10">
    <property type="entry name" value="Histidine kinase-like ATPase, C-terminal domain"/>
    <property type="match status" value="1"/>
</dbReference>
<dbReference type="Gene3D" id="1.10.287.130">
    <property type="match status" value="1"/>
</dbReference>
<dbReference type="OrthoDB" id="9789238at2"/>
<dbReference type="NCBIfam" id="NF008293">
    <property type="entry name" value="PRK11073.1"/>
    <property type="match status" value="1"/>
</dbReference>
<dbReference type="PANTHER" id="PTHR43065">
    <property type="entry name" value="SENSOR HISTIDINE KINASE"/>
    <property type="match status" value="1"/>
</dbReference>
<dbReference type="InterPro" id="IPR003661">
    <property type="entry name" value="HisK_dim/P_dom"/>
</dbReference>
<reference evidence="11 12" key="1">
    <citation type="submission" date="2017-12" db="EMBL/GenBank/DDBJ databases">
        <title>Genome sequence of the active heterotrophic nitrifier-denitrifier, Cupriavidus pauculus UM1.</title>
        <authorList>
            <person name="Putonti C."/>
            <person name="Castignetti D."/>
        </authorList>
    </citation>
    <scope>NUCLEOTIDE SEQUENCE [LARGE SCALE GENOMIC DNA]</scope>
    <source>
        <strain evidence="11 12">UM1</strain>
    </source>
</reference>
<evidence type="ECO:0000259" key="10">
    <source>
        <dbReference type="PROSITE" id="PS50109"/>
    </source>
</evidence>
<keyword evidence="6 11" id="KW-0418">Kinase</keyword>
<keyword evidence="5" id="KW-0547">Nucleotide-binding</keyword>
<dbReference type="EMBL" id="PJRP01000018">
    <property type="protein sequence ID" value="PLP97328.1"/>
    <property type="molecule type" value="Genomic_DNA"/>
</dbReference>
<name>A0A2N5C540_9BURK</name>
<comment type="caution">
    <text evidence="11">The sequence shown here is derived from an EMBL/GenBank/DDBJ whole genome shotgun (WGS) entry which is preliminary data.</text>
</comment>
<evidence type="ECO:0000256" key="6">
    <source>
        <dbReference type="ARBA" id="ARBA00022777"/>
    </source>
</evidence>
<evidence type="ECO:0000313" key="12">
    <source>
        <dbReference type="Proteomes" id="UP000234341"/>
    </source>
</evidence>
<dbReference type="Proteomes" id="UP000234341">
    <property type="component" value="Unassembled WGS sequence"/>
</dbReference>
<dbReference type="GO" id="GO:0000155">
    <property type="term" value="F:phosphorelay sensor kinase activity"/>
    <property type="evidence" value="ECO:0007669"/>
    <property type="project" value="InterPro"/>
</dbReference>
<dbReference type="EC" id="2.7.13.3" evidence="2"/>
<dbReference type="CDD" id="cd00082">
    <property type="entry name" value="HisKA"/>
    <property type="match status" value="1"/>
</dbReference>
<keyword evidence="3" id="KW-0597">Phosphoprotein</keyword>
<dbReference type="PROSITE" id="PS50109">
    <property type="entry name" value="HIS_KIN"/>
    <property type="match status" value="1"/>
</dbReference>
<dbReference type="PANTHER" id="PTHR43065:SF16">
    <property type="entry name" value="SENSORY HISTIDINE KINASE_PHOSPHATASE NTRB"/>
    <property type="match status" value="1"/>
</dbReference>
<dbReference type="STRING" id="82633.GCA_000974605_02566"/>
<evidence type="ECO:0000313" key="11">
    <source>
        <dbReference type="EMBL" id="PLP97328.1"/>
    </source>
</evidence>
<organism evidence="11 12">
    <name type="scientific">Cupriavidus pauculus</name>
    <dbReference type="NCBI Taxonomy" id="82633"/>
    <lineage>
        <taxon>Bacteria</taxon>
        <taxon>Pseudomonadati</taxon>
        <taxon>Pseudomonadota</taxon>
        <taxon>Betaproteobacteria</taxon>
        <taxon>Burkholderiales</taxon>
        <taxon>Burkholderiaceae</taxon>
        <taxon>Cupriavidus</taxon>
    </lineage>
</organism>
<keyword evidence="8" id="KW-0902">Two-component regulatory system</keyword>
<dbReference type="InterPro" id="IPR005467">
    <property type="entry name" value="His_kinase_dom"/>
</dbReference>
<evidence type="ECO:0000256" key="2">
    <source>
        <dbReference type="ARBA" id="ARBA00012438"/>
    </source>
</evidence>
<sequence length="390" mass="43434">MRRLIRGVSRKVTGADRKPDAADPDALEARDADILPLGDFALHPGLDVVANPVLLVRQPGLKVVYANPAAEASFAMSRKAMVELTLPDLFGASEELDTMIESVMARQVDVRRQDLVLRPPLQEPLHAHVVVGGIEGFSSTALVEVLLNEQKVRSDREERLIDLTSANKELIRNLAHEIKNPLGGIRGAAQLLEFELPERALREYTQVIIKESDRLQTLVDRLLEPHRHPHIVSELNIHEVLERVRSVVLAEFPNGLDIVRDYDASLPELRGDMEQLIQAVLNIVHNAAQALHERIARGDAQIVLRTRVARQVTIAKRLYKLALDLHVIDNGPGIPEDIRERIFYPLVSGRDGGSGLGLTLAQTFVQQHEGLIECESRPGCTDFRILLPLH</sequence>
<dbReference type="InterPro" id="IPR004358">
    <property type="entry name" value="Sig_transdc_His_kin-like_C"/>
</dbReference>
<dbReference type="SMART" id="SM00388">
    <property type="entry name" value="HisKA"/>
    <property type="match status" value="1"/>
</dbReference>
<comment type="catalytic activity">
    <reaction evidence="1">
        <text>ATP + protein L-histidine = ADP + protein N-phospho-L-histidine.</text>
        <dbReference type="EC" id="2.7.13.3"/>
    </reaction>
</comment>
<protein>
    <recommendedName>
        <fullName evidence="2">histidine kinase</fullName>
        <ecNumber evidence="2">2.7.13.3</ecNumber>
    </recommendedName>
</protein>
<gene>
    <name evidence="11" type="ORF">CYJ10_27585</name>
</gene>
<feature type="domain" description="Histidine kinase" evidence="10">
    <location>
        <begin position="173"/>
        <end position="390"/>
    </location>
</feature>
<dbReference type="SMART" id="SM00387">
    <property type="entry name" value="HATPase_c"/>
    <property type="match status" value="1"/>
</dbReference>
<dbReference type="InterPro" id="IPR036097">
    <property type="entry name" value="HisK_dim/P_sf"/>
</dbReference>
<dbReference type="GO" id="GO:0005524">
    <property type="term" value="F:ATP binding"/>
    <property type="evidence" value="ECO:0007669"/>
    <property type="project" value="UniProtKB-KW"/>
</dbReference>
<evidence type="ECO:0000256" key="7">
    <source>
        <dbReference type="ARBA" id="ARBA00022840"/>
    </source>
</evidence>
<accession>A0A2N5C540</accession>
<dbReference type="SUPFAM" id="SSF47384">
    <property type="entry name" value="Homodimeric domain of signal transducing histidine kinase"/>
    <property type="match status" value="1"/>
</dbReference>
<evidence type="ECO:0000256" key="4">
    <source>
        <dbReference type="ARBA" id="ARBA00022679"/>
    </source>
</evidence>
<keyword evidence="4" id="KW-0808">Transferase</keyword>
<dbReference type="PRINTS" id="PR00344">
    <property type="entry name" value="BCTRLSENSOR"/>
</dbReference>
<dbReference type="Pfam" id="PF00512">
    <property type="entry name" value="HisKA"/>
    <property type="match status" value="1"/>
</dbReference>
<keyword evidence="7" id="KW-0067">ATP-binding</keyword>
<evidence type="ECO:0000256" key="1">
    <source>
        <dbReference type="ARBA" id="ARBA00000085"/>
    </source>
</evidence>
<dbReference type="RefSeq" id="WP_101684622.1">
    <property type="nucleotide sequence ID" value="NZ_PJRP01000018.1"/>
</dbReference>
<evidence type="ECO:0000256" key="9">
    <source>
        <dbReference type="SAM" id="MobiDB-lite"/>
    </source>
</evidence>
<feature type="region of interest" description="Disordered" evidence="9">
    <location>
        <begin position="1"/>
        <end position="24"/>
    </location>
</feature>
<evidence type="ECO:0000256" key="3">
    <source>
        <dbReference type="ARBA" id="ARBA00022553"/>
    </source>
</evidence>
<dbReference type="InterPro" id="IPR036890">
    <property type="entry name" value="HATPase_C_sf"/>
</dbReference>
<evidence type="ECO:0000256" key="8">
    <source>
        <dbReference type="ARBA" id="ARBA00023012"/>
    </source>
</evidence>
<dbReference type="InterPro" id="IPR003594">
    <property type="entry name" value="HATPase_dom"/>
</dbReference>
<feature type="compositionally biased region" description="Basic and acidic residues" evidence="9">
    <location>
        <begin position="13"/>
        <end position="24"/>
    </location>
</feature>
<proteinExistence type="predicted"/>
<evidence type="ECO:0000256" key="5">
    <source>
        <dbReference type="ARBA" id="ARBA00022741"/>
    </source>
</evidence>
<dbReference type="Pfam" id="PF02518">
    <property type="entry name" value="HATPase_c"/>
    <property type="match status" value="1"/>
</dbReference>
<dbReference type="Gene3D" id="3.30.450.20">
    <property type="entry name" value="PAS domain"/>
    <property type="match status" value="1"/>
</dbReference>